<name>X1I5V4_9ZZZZ</name>
<dbReference type="EMBL" id="BARU01042969">
    <property type="protein sequence ID" value="GAH77067.1"/>
    <property type="molecule type" value="Genomic_DNA"/>
</dbReference>
<organism evidence="1">
    <name type="scientific">marine sediment metagenome</name>
    <dbReference type="NCBI Taxonomy" id="412755"/>
    <lineage>
        <taxon>unclassified sequences</taxon>
        <taxon>metagenomes</taxon>
        <taxon>ecological metagenomes</taxon>
    </lineage>
</organism>
<gene>
    <name evidence="1" type="ORF">S03H2_65903</name>
</gene>
<dbReference type="AlphaFoldDB" id="X1I5V4"/>
<evidence type="ECO:0000313" key="1">
    <source>
        <dbReference type="EMBL" id="GAH77067.1"/>
    </source>
</evidence>
<proteinExistence type="predicted"/>
<feature type="non-terminal residue" evidence="1">
    <location>
        <position position="93"/>
    </location>
</feature>
<sequence length="93" mass="10864">MTVTMNSIKLIGFDLDDCLFDSTGLSERARINGIDSMIRLGLKIEREKAIKIIREIVNEYGSNSSKHYNYFIRRLNQMGGNIEFISYNTRYKY</sequence>
<evidence type="ECO:0008006" key="2">
    <source>
        <dbReference type="Google" id="ProtNLM"/>
    </source>
</evidence>
<reference evidence="1" key="1">
    <citation type="journal article" date="2014" name="Front. Microbiol.">
        <title>High frequency of phylogenetically diverse reductive dehalogenase-homologous genes in deep subseafloor sedimentary metagenomes.</title>
        <authorList>
            <person name="Kawai M."/>
            <person name="Futagami T."/>
            <person name="Toyoda A."/>
            <person name="Takaki Y."/>
            <person name="Nishi S."/>
            <person name="Hori S."/>
            <person name="Arai W."/>
            <person name="Tsubouchi T."/>
            <person name="Morono Y."/>
            <person name="Uchiyama I."/>
            <person name="Ito T."/>
            <person name="Fujiyama A."/>
            <person name="Inagaki F."/>
            <person name="Takami H."/>
        </authorList>
    </citation>
    <scope>NUCLEOTIDE SEQUENCE</scope>
    <source>
        <strain evidence="1">Expedition CK06-06</strain>
    </source>
</reference>
<comment type="caution">
    <text evidence="1">The sequence shown here is derived from an EMBL/GenBank/DDBJ whole genome shotgun (WGS) entry which is preliminary data.</text>
</comment>
<dbReference type="Gene3D" id="1.10.150.520">
    <property type="match status" value="1"/>
</dbReference>
<accession>X1I5V4</accession>
<protein>
    <recommendedName>
        <fullName evidence="2">Haloacid dehalogenase-like hydrolase</fullName>
    </recommendedName>
</protein>